<evidence type="ECO:0000256" key="4">
    <source>
        <dbReference type="ARBA" id="ARBA00004717"/>
    </source>
</evidence>
<dbReference type="Gene3D" id="6.10.190.10">
    <property type="match status" value="1"/>
</dbReference>
<dbReference type="NCBIfam" id="TIGR01341">
    <property type="entry name" value="aconitase_1"/>
    <property type="match status" value="1"/>
</dbReference>
<comment type="pathway">
    <text evidence="5">Organic acid metabolism; propanoate degradation.</text>
</comment>
<dbReference type="SUPFAM" id="SSF52016">
    <property type="entry name" value="LeuD/IlvD-like"/>
    <property type="match status" value="1"/>
</dbReference>
<dbReference type="EC" id="4.2.1.3" evidence="16"/>
<proteinExistence type="inferred from homology"/>
<dbReference type="SUPFAM" id="SSF53732">
    <property type="entry name" value="Aconitase iron-sulfur domain"/>
    <property type="match status" value="1"/>
</dbReference>
<feature type="domain" description="Aconitase A/isopropylmalate dehydratase small subunit swivel" evidence="18">
    <location>
        <begin position="713"/>
        <end position="835"/>
    </location>
</feature>
<dbReference type="CDD" id="cd01580">
    <property type="entry name" value="AcnA_IRP_Swivel"/>
    <property type="match status" value="1"/>
</dbReference>
<evidence type="ECO:0000256" key="6">
    <source>
        <dbReference type="ARBA" id="ARBA00007185"/>
    </source>
</evidence>
<dbReference type="Pfam" id="PF00694">
    <property type="entry name" value="Aconitase_C"/>
    <property type="match status" value="1"/>
</dbReference>
<sequence length="912" mass="99469">MKAAQPISRSAFDRRSPSVTFTGHDTLKTRRQLTVDGKSYDYFSLEAAQAQLGDVARLPFSLKVLLENLLRFEDDRSVTVDDVKAMAQWLKDRRSDREIAYRPARVLMQDFTGVPAVVDLAAMRQAMVALGGDPQRINPLSAVDLVIDHSVMVDAFGTPNAFQQNVDLEFERNHERYAFLRWGQTAFDNFRVVPPGTGICHQVNLEYLAQTVWVEKDRNTGNQVAYPDTLVGTDSHTTMVNGLAVLGWGVGGIEAEAAMLGQPVSMLIPEVIGFKITGKLKEGMTATDLVLTVTQMLRKKGVVGKFVEFYGEGLDHMTLADRATIGNMAPEYGATCGFFPIDAETLRYLEFSGRDPHRVRLVEAYAKAQGMWRDANSPEPVYTDSLSLDLGDVEPSLAGPKRPQDRVALTQAATAFTKLLADAGTAPAPTKVLGMDHDLDHGDVVIAAITSCTNTSNPSVMVAAGLVARKARERGLTRKPWVKTSLAPGSQVVTEYLNAAGLNVDLDAVGFNTVGYGCTTCIGNSGPLPDEIAAAVEAGNLNVAAVLSGNRNFEGRISPHVRSNYLASPPLVVAYALLGSMTKDITTEPLGTGSDGQPVYLKDVWPTAQEIAETIEQCLTPEMFRSRYANVFEGPQEWRSIDTVESETYNWNPGSTYVQYPPFFTGMQKEPEPLTDVRGARLLAVLADSVTTDHISPAGSIKKDSPAGEYLLEHQVRPLDFNSYGARRGNHEVMMRGTFANIRIKNELVPGVEGGFTKHQPSGEMLPIYDASMRYQAEGVPLVIIAGKEYGTGSSRDWAAKGTRLLGVKAVVAESFERIHRSNLVGMGVLPLQFTGGTTRADLKLDGTETFDILGIAEGLKPRQEMVLTVTRTDGSRQDVTLLSRIDTLDELEYFKNGGILQYVLRSMVKAA</sequence>
<comment type="pathway">
    <text evidence="4">Carbohydrate metabolism; tricarboxylic acid cycle; isocitrate from oxaloacetate: step 2/2.</text>
</comment>
<keyword evidence="12 16" id="KW-0408">Iron</keyword>
<evidence type="ECO:0000313" key="19">
    <source>
        <dbReference type="EMBL" id="MBW8727358.1"/>
    </source>
</evidence>
<name>A0A952KEN3_9PROT</name>
<comment type="caution">
    <text evidence="19">The sequence shown here is derived from an EMBL/GenBank/DDBJ whole genome shotgun (WGS) entry which is preliminary data.</text>
</comment>
<dbReference type="EMBL" id="JAEKLZ010000271">
    <property type="protein sequence ID" value="MBW8727358.1"/>
    <property type="molecule type" value="Genomic_DNA"/>
</dbReference>
<evidence type="ECO:0000256" key="16">
    <source>
        <dbReference type="RuleBase" id="RU361275"/>
    </source>
</evidence>
<comment type="function">
    <text evidence="3">Involved in the catabolism of short chain fatty acids (SCFA) via the tricarboxylic acid (TCA)(acetyl degradation route) and probably the 2-methylcitrate cycle I (propionate degradation route). Catalyzes the reversible isomerization of citrate to isocitrate via cis-aconitate. Could catalyze the hydration of 2-methyl-cis-aconitate to yield (2R,3S)-2-methylisocitrate. The apo form of AcnA functions as a RNA-binding regulatory protein.</text>
</comment>
<evidence type="ECO:0000256" key="2">
    <source>
        <dbReference type="ARBA" id="ARBA00001966"/>
    </source>
</evidence>
<dbReference type="GO" id="GO:0047456">
    <property type="term" value="F:2-methylisocitrate dehydratase activity"/>
    <property type="evidence" value="ECO:0007669"/>
    <property type="project" value="UniProtKB-EC"/>
</dbReference>
<comment type="catalytic activity">
    <reaction evidence="1">
        <text>(2S,3R)-3-hydroxybutane-1,2,3-tricarboxylate = 2-methyl-cis-aconitate + H2O</text>
        <dbReference type="Rhea" id="RHEA:17941"/>
        <dbReference type="ChEBI" id="CHEBI:15377"/>
        <dbReference type="ChEBI" id="CHEBI:57429"/>
        <dbReference type="ChEBI" id="CHEBI:57872"/>
        <dbReference type="EC" id="4.2.1.99"/>
    </reaction>
</comment>
<evidence type="ECO:0000256" key="14">
    <source>
        <dbReference type="ARBA" id="ARBA00023239"/>
    </source>
</evidence>
<dbReference type="Gene3D" id="3.20.19.10">
    <property type="entry name" value="Aconitase, domain 4"/>
    <property type="match status" value="1"/>
</dbReference>
<keyword evidence="14 16" id="KW-0456">Lyase</keyword>
<dbReference type="FunFam" id="3.30.499.10:FF:000020">
    <property type="entry name" value="Aconitate hydratase A"/>
    <property type="match status" value="1"/>
</dbReference>
<accession>A0A952KEN3</accession>
<dbReference type="InterPro" id="IPR036008">
    <property type="entry name" value="Aconitase_4Fe-4S_dom"/>
</dbReference>
<evidence type="ECO:0000256" key="15">
    <source>
        <dbReference type="ARBA" id="ARBA00023501"/>
    </source>
</evidence>
<dbReference type="NCBIfam" id="NF006757">
    <property type="entry name" value="PRK09277.1"/>
    <property type="match status" value="1"/>
</dbReference>
<evidence type="ECO:0000259" key="17">
    <source>
        <dbReference type="Pfam" id="PF00330"/>
    </source>
</evidence>
<dbReference type="AlphaFoldDB" id="A0A952KEN3"/>
<evidence type="ECO:0000256" key="7">
    <source>
        <dbReference type="ARBA" id="ARBA00011245"/>
    </source>
</evidence>
<protein>
    <recommendedName>
        <fullName evidence="16">Aconitate hydratase</fullName>
        <shortName evidence="16">Aconitase</shortName>
        <ecNumber evidence="16">4.2.1.3</ecNumber>
    </recommendedName>
</protein>
<dbReference type="Gene3D" id="3.30.499.10">
    <property type="entry name" value="Aconitase, domain 3"/>
    <property type="match status" value="2"/>
</dbReference>
<dbReference type="GO" id="GO:0006099">
    <property type="term" value="P:tricarboxylic acid cycle"/>
    <property type="evidence" value="ECO:0007669"/>
    <property type="project" value="UniProtKB-KW"/>
</dbReference>
<dbReference type="InterPro" id="IPR018136">
    <property type="entry name" value="Aconitase_4Fe-4S_BS"/>
</dbReference>
<dbReference type="FunFam" id="3.20.19.10:FF:000001">
    <property type="entry name" value="Aconitate hydratase"/>
    <property type="match status" value="1"/>
</dbReference>
<keyword evidence="13 16" id="KW-0411">Iron-sulfur</keyword>
<dbReference type="InterPro" id="IPR001030">
    <property type="entry name" value="Acoase/IPM_deHydtase_lsu_aba"/>
</dbReference>
<evidence type="ECO:0000256" key="8">
    <source>
        <dbReference type="ARBA" id="ARBA00022485"/>
    </source>
</evidence>
<reference evidence="19" key="1">
    <citation type="submission" date="2020-06" db="EMBL/GenBank/DDBJ databases">
        <title>Stable isotope informed genome-resolved metagenomics uncovers potential trophic interactions in rhizosphere soil.</title>
        <authorList>
            <person name="Starr E.P."/>
            <person name="Shi S."/>
            <person name="Blazewicz S.J."/>
            <person name="Koch B.J."/>
            <person name="Probst A.J."/>
            <person name="Hungate B.A."/>
            <person name="Pett-Ridge J."/>
            <person name="Firestone M.K."/>
            <person name="Banfield J.F."/>
        </authorList>
    </citation>
    <scope>NUCLEOTIDE SEQUENCE</scope>
    <source>
        <strain evidence="19">YM_69_17</strain>
    </source>
</reference>
<keyword evidence="8 16" id="KW-0004">4Fe-4S</keyword>
<dbReference type="InterPro" id="IPR000573">
    <property type="entry name" value="AconitaseA/IPMdHydase_ssu_swvl"/>
</dbReference>
<dbReference type="FunFam" id="3.30.499.10:FF:000002">
    <property type="entry name" value="Aconitate hydratase"/>
    <property type="match status" value="1"/>
</dbReference>
<evidence type="ECO:0000256" key="11">
    <source>
        <dbReference type="ARBA" id="ARBA00022884"/>
    </source>
</evidence>
<gene>
    <name evidence="19" type="primary">acnA</name>
    <name evidence="19" type="ORF">JF625_19695</name>
</gene>
<evidence type="ECO:0000313" key="20">
    <source>
        <dbReference type="Proteomes" id="UP000700706"/>
    </source>
</evidence>
<dbReference type="PRINTS" id="PR00415">
    <property type="entry name" value="ACONITASE"/>
</dbReference>
<dbReference type="PROSITE" id="PS00450">
    <property type="entry name" value="ACONITASE_1"/>
    <property type="match status" value="1"/>
</dbReference>
<evidence type="ECO:0000256" key="5">
    <source>
        <dbReference type="ARBA" id="ARBA00005026"/>
    </source>
</evidence>
<dbReference type="Pfam" id="PF00330">
    <property type="entry name" value="Aconitase"/>
    <property type="match status" value="1"/>
</dbReference>
<keyword evidence="9" id="KW-0816">Tricarboxylic acid cycle</keyword>
<dbReference type="GO" id="GO:0051539">
    <property type="term" value="F:4 iron, 4 sulfur cluster binding"/>
    <property type="evidence" value="ECO:0007669"/>
    <property type="project" value="UniProtKB-KW"/>
</dbReference>
<dbReference type="InterPro" id="IPR015931">
    <property type="entry name" value="Acnase/IPM_dHydase_lsu_aba_1/3"/>
</dbReference>
<dbReference type="PANTHER" id="PTHR11670">
    <property type="entry name" value="ACONITASE/IRON-RESPONSIVE ELEMENT FAMILY MEMBER"/>
    <property type="match status" value="1"/>
</dbReference>
<dbReference type="InterPro" id="IPR044137">
    <property type="entry name" value="AcnA_IRP_Swivel"/>
</dbReference>
<keyword evidence="11" id="KW-0694">RNA-binding</keyword>
<keyword evidence="10" id="KW-0479">Metal-binding</keyword>
<evidence type="ECO:0000256" key="13">
    <source>
        <dbReference type="ARBA" id="ARBA00023014"/>
    </source>
</evidence>
<dbReference type="CDD" id="cd01586">
    <property type="entry name" value="AcnA_IRP"/>
    <property type="match status" value="1"/>
</dbReference>
<dbReference type="GO" id="GO:0003723">
    <property type="term" value="F:RNA binding"/>
    <property type="evidence" value="ECO:0007669"/>
    <property type="project" value="UniProtKB-KW"/>
</dbReference>
<dbReference type="InterPro" id="IPR015928">
    <property type="entry name" value="Aconitase/3IPM_dehydase_swvl"/>
</dbReference>
<comment type="subunit">
    <text evidence="7">Monomer.</text>
</comment>
<dbReference type="GO" id="GO:0003994">
    <property type="term" value="F:aconitate hydratase activity"/>
    <property type="evidence" value="ECO:0007669"/>
    <property type="project" value="UniProtKB-EC"/>
</dbReference>
<comment type="function">
    <text evidence="16">Catalyzes the isomerization of citrate to isocitrate via cis-aconitate.</text>
</comment>
<feature type="domain" description="Aconitase/3-isopropylmalate dehydratase large subunit alpha/beta/alpha" evidence="17">
    <location>
        <begin position="95"/>
        <end position="579"/>
    </location>
</feature>
<comment type="similarity">
    <text evidence="6 16">Belongs to the aconitase/IPM isomerase family.</text>
</comment>
<comment type="catalytic activity">
    <reaction evidence="15 16">
        <text>citrate = D-threo-isocitrate</text>
        <dbReference type="Rhea" id="RHEA:10336"/>
        <dbReference type="ChEBI" id="CHEBI:15562"/>
        <dbReference type="ChEBI" id="CHEBI:16947"/>
        <dbReference type="EC" id="4.2.1.3"/>
    </reaction>
</comment>
<evidence type="ECO:0000256" key="9">
    <source>
        <dbReference type="ARBA" id="ARBA00022532"/>
    </source>
</evidence>
<comment type="cofactor">
    <cofactor evidence="2">
        <name>[4Fe-4S] cluster</name>
        <dbReference type="ChEBI" id="CHEBI:49883"/>
    </cofactor>
</comment>
<organism evidence="19 20">
    <name type="scientific">Inquilinus limosus</name>
    <dbReference type="NCBI Taxonomy" id="171674"/>
    <lineage>
        <taxon>Bacteria</taxon>
        <taxon>Pseudomonadati</taxon>
        <taxon>Pseudomonadota</taxon>
        <taxon>Alphaproteobacteria</taxon>
        <taxon>Rhodospirillales</taxon>
        <taxon>Rhodospirillaceae</taxon>
        <taxon>Inquilinus</taxon>
    </lineage>
</organism>
<evidence type="ECO:0000256" key="3">
    <source>
        <dbReference type="ARBA" id="ARBA00002737"/>
    </source>
</evidence>
<dbReference type="GO" id="GO:0046872">
    <property type="term" value="F:metal ion binding"/>
    <property type="evidence" value="ECO:0007669"/>
    <property type="project" value="UniProtKB-KW"/>
</dbReference>
<dbReference type="PROSITE" id="PS01244">
    <property type="entry name" value="ACONITASE_2"/>
    <property type="match status" value="1"/>
</dbReference>
<evidence type="ECO:0000259" key="18">
    <source>
        <dbReference type="Pfam" id="PF00694"/>
    </source>
</evidence>
<evidence type="ECO:0000256" key="12">
    <source>
        <dbReference type="ARBA" id="ARBA00023004"/>
    </source>
</evidence>
<dbReference type="Proteomes" id="UP000700706">
    <property type="component" value="Unassembled WGS sequence"/>
</dbReference>
<evidence type="ECO:0000256" key="10">
    <source>
        <dbReference type="ARBA" id="ARBA00022723"/>
    </source>
</evidence>
<evidence type="ECO:0000256" key="1">
    <source>
        <dbReference type="ARBA" id="ARBA00000118"/>
    </source>
</evidence>
<dbReference type="InterPro" id="IPR006249">
    <property type="entry name" value="Aconitase/IRP2"/>
</dbReference>
<dbReference type="NCBIfam" id="NF009520">
    <property type="entry name" value="PRK12881.1"/>
    <property type="match status" value="1"/>
</dbReference>